<keyword evidence="6" id="KW-1015">Disulfide bond</keyword>
<dbReference type="PANTHER" id="PTHR10127:SF780">
    <property type="entry name" value="METALLOENDOPEPTIDASE"/>
    <property type="match status" value="1"/>
</dbReference>
<evidence type="ECO:0000256" key="6">
    <source>
        <dbReference type="ARBA" id="ARBA00023157"/>
    </source>
</evidence>
<dbReference type="Gene3D" id="3.40.390.10">
    <property type="entry name" value="Collagenase (Catalytic Domain)"/>
    <property type="match status" value="1"/>
</dbReference>
<dbReference type="PROSITE" id="PS51864">
    <property type="entry name" value="ASTACIN"/>
    <property type="match status" value="1"/>
</dbReference>
<dbReference type="SMART" id="SM00235">
    <property type="entry name" value="ZnMc"/>
    <property type="match status" value="1"/>
</dbReference>
<dbReference type="STRING" id="131310.A0A0N4Z7Q2"/>
<feature type="binding site" evidence="7">
    <location>
        <position position="148"/>
    </location>
    <ligand>
        <name>Zn(2+)</name>
        <dbReference type="ChEBI" id="CHEBI:29105"/>
        <note>catalytic</note>
    </ligand>
</feature>
<keyword evidence="3 7" id="KW-0378">Hydrolase</keyword>
<evidence type="ECO:0000256" key="3">
    <source>
        <dbReference type="ARBA" id="ARBA00022801"/>
    </source>
</evidence>
<feature type="binding site" evidence="7">
    <location>
        <position position="142"/>
    </location>
    <ligand>
        <name>Zn(2+)</name>
        <dbReference type="ChEBI" id="CHEBI:29105"/>
        <note>catalytic</note>
    </ligand>
</feature>
<feature type="domain" description="Peptidase M12A" evidence="9">
    <location>
        <begin position="42"/>
        <end position="247"/>
    </location>
</feature>
<comment type="caution">
    <text evidence="7">Lacks conserved residue(s) required for the propagation of feature annotation.</text>
</comment>
<evidence type="ECO:0000313" key="10">
    <source>
        <dbReference type="Proteomes" id="UP000038045"/>
    </source>
</evidence>
<feature type="active site" evidence="7">
    <location>
        <position position="139"/>
    </location>
</feature>
<evidence type="ECO:0000256" key="2">
    <source>
        <dbReference type="ARBA" id="ARBA00022723"/>
    </source>
</evidence>
<dbReference type="EC" id="3.4.24.-" evidence="8"/>
<dbReference type="GO" id="GO:0008270">
    <property type="term" value="F:zinc ion binding"/>
    <property type="evidence" value="ECO:0007669"/>
    <property type="project" value="UniProtKB-UniRule"/>
</dbReference>
<dbReference type="GO" id="GO:0004222">
    <property type="term" value="F:metalloendopeptidase activity"/>
    <property type="evidence" value="ECO:0007669"/>
    <property type="project" value="UniProtKB-UniRule"/>
</dbReference>
<keyword evidence="4 7" id="KW-0862">Zinc</keyword>
<evidence type="ECO:0000259" key="9">
    <source>
        <dbReference type="PROSITE" id="PS51864"/>
    </source>
</evidence>
<protein>
    <recommendedName>
        <fullName evidence="8">Metalloendopeptidase</fullName>
        <ecNumber evidence="8">3.4.24.-</ecNumber>
    </recommendedName>
</protein>
<keyword evidence="1 7" id="KW-0645">Protease</keyword>
<proteinExistence type="predicted"/>
<dbReference type="PANTHER" id="PTHR10127">
    <property type="entry name" value="DISCOIDIN, CUB, EGF, LAMININ , AND ZINC METALLOPROTEASE DOMAIN CONTAINING"/>
    <property type="match status" value="1"/>
</dbReference>
<dbReference type="SUPFAM" id="SSF55486">
    <property type="entry name" value="Metalloproteases ('zincins'), catalytic domain"/>
    <property type="match status" value="1"/>
</dbReference>
<dbReference type="PRINTS" id="PR00480">
    <property type="entry name" value="ASTACIN"/>
</dbReference>
<name>A0A0N4Z7Q2_PARTI</name>
<dbReference type="GO" id="GO:0006508">
    <property type="term" value="P:proteolysis"/>
    <property type="evidence" value="ECO:0007669"/>
    <property type="project" value="UniProtKB-KW"/>
</dbReference>
<evidence type="ECO:0000256" key="8">
    <source>
        <dbReference type="RuleBase" id="RU361183"/>
    </source>
</evidence>
<reference evidence="11" key="1">
    <citation type="submission" date="2017-02" db="UniProtKB">
        <authorList>
            <consortium name="WormBaseParasite"/>
        </authorList>
    </citation>
    <scope>IDENTIFICATION</scope>
</reference>
<dbReference type="InterPro" id="IPR001506">
    <property type="entry name" value="Peptidase_M12A"/>
</dbReference>
<keyword evidence="5 7" id="KW-0482">Metalloprotease</keyword>
<sequence>MMKYSLLFCYLISFVLLEIKLLFFKIDLFVEANEHDHSINKRAIYYNRKKNWTSPINFYVSKNLEKYKNKIKTILNNFEKLTCLNFSERNEPIVNMSGVTFELDKTKCYSQVGKHPGTKNQFVYLHRECVKYAGIIVHEFSHALGLNHEHSRPDRDNFVVINEDNVLKEKGVNISLFKKDNNSSFIIYPDIPYDYNSIMHYKRDAYVKKSGLNSIEAKNIKLYNLMMGQREKLSFNDIKTINYYYCSDACKESEVVCKNGGYRNWDQRRCNQCICPKGYYGYTCKYIKPLGTNCSDYKLIAENYTKELTEE</sequence>
<evidence type="ECO:0000256" key="5">
    <source>
        <dbReference type="ARBA" id="ARBA00023049"/>
    </source>
</evidence>
<evidence type="ECO:0000256" key="7">
    <source>
        <dbReference type="PROSITE-ProRule" id="PRU01211"/>
    </source>
</evidence>
<dbReference type="Pfam" id="PF01400">
    <property type="entry name" value="Astacin"/>
    <property type="match status" value="1"/>
</dbReference>
<keyword evidence="10" id="KW-1185">Reference proteome</keyword>
<evidence type="ECO:0000256" key="1">
    <source>
        <dbReference type="ARBA" id="ARBA00022670"/>
    </source>
</evidence>
<evidence type="ECO:0000256" key="4">
    <source>
        <dbReference type="ARBA" id="ARBA00022833"/>
    </source>
</evidence>
<dbReference type="WBParaSite" id="PTRK_0000320400.1">
    <property type="protein sequence ID" value="PTRK_0000320400.1"/>
    <property type="gene ID" value="PTRK_0000320400"/>
</dbReference>
<accession>A0A0N4Z7Q2</accession>
<keyword evidence="2 7" id="KW-0479">Metal-binding</keyword>
<organism evidence="10 11">
    <name type="scientific">Parastrongyloides trichosuri</name>
    <name type="common">Possum-specific nematode worm</name>
    <dbReference type="NCBI Taxonomy" id="131310"/>
    <lineage>
        <taxon>Eukaryota</taxon>
        <taxon>Metazoa</taxon>
        <taxon>Ecdysozoa</taxon>
        <taxon>Nematoda</taxon>
        <taxon>Chromadorea</taxon>
        <taxon>Rhabditida</taxon>
        <taxon>Tylenchina</taxon>
        <taxon>Panagrolaimomorpha</taxon>
        <taxon>Strongyloidoidea</taxon>
        <taxon>Strongyloididae</taxon>
        <taxon>Parastrongyloides</taxon>
    </lineage>
</organism>
<dbReference type="InterPro" id="IPR006026">
    <property type="entry name" value="Peptidase_Metallo"/>
</dbReference>
<dbReference type="AlphaFoldDB" id="A0A0N4Z7Q2"/>
<dbReference type="Proteomes" id="UP000038045">
    <property type="component" value="Unplaced"/>
</dbReference>
<evidence type="ECO:0000313" key="11">
    <source>
        <dbReference type="WBParaSite" id="PTRK_0000320400.1"/>
    </source>
</evidence>
<feature type="binding site" evidence="7">
    <location>
        <position position="138"/>
    </location>
    <ligand>
        <name>Zn(2+)</name>
        <dbReference type="ChEBI" id="CHEBI:29105"/>
        <note>catalytic</note>
    </ligand>
</feature>
<comment type="cofactor">
    <cofactor evidence="7 8">
        <name>Zn(2+)</name>
        <dbReference type="ChEBI" id="CHEBI:29105"/>
    </cofactor>
    <text evidence="7 8">Binds 1 zinc ion per subunit.</text>
</comment>
<dbReference type="InterPro" id="IPR024079">
    <property type="entry name" value="MetalloPept_cat_dom_sf"/>
</dbReference>